<accession>A0A941E0T1</accession>
<dbReference type="EMBL" id="JAGSPJ010000006">
    <property type="protein sequence ID" value="MBR7801114.1"/>
    <property type="molecule type" value="Genomic_DNA"/>
</dbReference>
<organism evidence="3 4">
    <name type="scientific">Undibacterium fentianense</name>
    <dbReference type="NCBI Taxonomy" id="2828728"/>
    <lineage>
        <taxon>Bacteria</taxon>
        <taxon>Pseudomonadati</taxon>
        <taxon>Pseudomonadota</taxon>
        <taxon>Betaproteobacteria</taxon>
        <taxon>Burkholderiales</taxon>
        <taxon>Oxalobacteraceae</taxon>
        <taxon>Undibacterium</taxon>
    </lineage>
</organism>
<feature type="compositionally biased region" description="Polar residues" evidence="1">
    <location>
        <begin position="13"/>
        <end position="22"/>
    </location>
</feature>
<evidence type="ECO:0000313" key="4">
    <source>
        <dbReference type="Proteomes" id="UP000678545"/>
    </source>
</evidence>
<evidence type="ECO:0000256" key="2">
    <source>
        <dbReference type="SAM" id="Phobius"/>
    </source>
</evidence>
<keyword evidence="4" id="KW-1185">Reference proteome</keyword>
<feature type="region of interest" description="Disordered" evidence="1">
    <location>
        <begin position="1"/>
        <end position="23"/>
    </location>
</feature>
<gene>
    <name evidence="3" type="ORF">KDM90_13990</name>
</gene>
<sequence>MHPTDPKYVASNRPVNRRTTSLPKVEEKPLNPTLKNRITSLRAKHVFGLSLSDQLKRRTISSASNKVNSTQILNIFCLTFSVLGLVLAAIQHSFSIAMLASLGLLICLIWMGIARARHRSALQYVANSTFADEAMFFDELSLLAFDKVIEKLSLAQCNDHDQIAQSSSQLGESFATLKSQLLAIKAQFIQIHELTQQSNSQMDLPIDDKFYLNECLRRYLPDSLESYLQVPADIRNTKVIENGKTALDLLLQQLHLLQMEIEHRAEQLRKNAAAHLLRQQRFLEAKSRESQTIQ</sequence>
<evidence type="ECO:0000313" key="3">
    <source>
        <dbReference type="EMBL" id="MBR7801114.1"/>
    </source>
</evidence>
<keyword evidence="2" id="KW-0472">Membrane</keyword>
<comment type="caution">
    <text evidence="3">The sequence shown here is derived from an EMBL/GenBank/DDBJ whole genome shotgun (WGS) entry which is preliminary data.</text>
</comment>
<protein>
    <submittedName>
        <fullName evidence="3">Uncharacterized protein</fullName>
    </submittedName>
</protein>
<feature type="transmembrane region" description="Helical" evidence="2">
    <location>
        <begin position="96"/>
        <end position="114"/>
    </location>
</feature>
<dbReference type="AlphaFoldDB" id="A0A941E0T1"/>
<dbReference type="RefSeq" id="WP_212676247.1">
    <property type="nucleotide sequence ID" value="NZ_JAGSPJ010000006.1"/>
</dbReference>
<dbReference type="Proteomes" id="UP000678545">
    <property type="component" value="Unassembled WGS sequence"/>
</dbReference>
<evidence type="ECO:0000256" key="1">
    <source>
        <dbReference type="SAM" id="MobiDB-lite"/>
    </source>
</evidence>
<proteinExistence type="predicted"/>
<reference evidence="3" key="1">
    <citation type="submission" date="2021-04" db="EMBL/GenBank/DDBJ databases">
        <title>novel species isolated from subtropical streams in China.</title>
        <authorList>
            <person name="Lu H."/>
        </authorList>
    </citation>
    <scope>NUCLEOTIDE SEQUENCE</scope>
    <source>
        <strain evidence="3">FT137W</strain>
    </source>
</reference>
<name>A0A941E0T1_9BURK</name>
<keyword evidence="2" id="KW-0812">Transmembrane</keyword>
<feature type="transmembrane region" description="Helical" evidence="2">
    <location>
        <begin position="72"/>
        <end position="90"/>
    </location>
</feature>
<keyword evidence="2" id="KW-1133">Transmembrane helix</keyword>